<organism evidence="3 4">
    <name type="scientific">Streptomyces cinnamoneus</name>
    <name type="common">Streptoverticillium cinnamoneum</name>
    <dbReference type="NCBI Taxonomy" id="53446"/>
    <lineage>
        <taxon>Bacteria</taxon>
        <taxon>Bacillati</taxon>
        <taxon>Actinomycetota</taxon>
        <taxon>Actinomycetes</taxon>
        <taxon>Kitasatosporales</taxon>
        <taxon>Streptomycetaceae</taxon>
        <taxon>Streptomyces</taxon>
        <taxon>Streptomyces cinnamoneus group</taxon>
    </lineage>
</organism>
<name>A0A918WQR7_STRCJ</name>
<evidence type="ECO:0000256" key="2">
    <source>
        <dbReference type="SAM" id="SignalP"/>
    </source>
</evidence>
<protein>
    <recommendedName>
        <fullName evidence="5">Lipoprotein</fullName>
    </recommendedName>
</protein>
<evidence type="ECO:0000313" key="3">
    <source>
        <dbReference type="EMBL" id="GHC65374.1"/>
    </source>
</evidence>
<evidence type="ECO:0000256" key="1">
    <source>
        <dbReference type="SAM" id="MobiDB-lite"/>
    </source>
</evidence>
<sequence>MGNIISIRHVFATALFVSAALGLTACGPEDDKSAESGSEPSQVAEAPQQPDQGARPGGRRNDRGGNGSRGNCPTLAQGHKVVWVSNVEGAMNNVVAKDAKCNPTASGAAYRPEGALKTYSFSPDAKVTVITKDQGQQARTDKEGPKTGIAHVKTCADPDSKQYDGGQAQKTKGDEFCWGANFYDVTVGSGNKITEMTEVYAQ</sequence>
<feature type="signal peptide" evidence="2">
    <location>
        <begin position="1"/>
        <end position="19"/>
    </location>
</feature>
<gene>
    <name evidence="3" type="ORF">GCM10010507_48730</name>
</gene>
<dbReference type="RefSeq" id="WP_190112015.1">
    <property type="nucleotide sequence ID" value="NZ_BMVB01000020.1"/>
</dbReference>
<dbReference type="EMBL" id="BMVB01000020">
    <property type="protein sequence ID" value="GHC65374.1"/>
    <property type="molecule type" value="Genomic_DNA"/>
</dbReference>
<feature type="region of interest" description="Disordered" evidence="1">
    <location>
        <begin position="29"/>
        <end position="74"/>
    </location>
</feature>
<reference evidence="3" key="2">
    <citation type="submission" date="2020-09" db="EMBL/GenBank/DDBJ databases">
        <authorList>
            <person name="Sun Q."/>
            <person name="Ohkuma M."/>
        </authorList>
    </citation>
    <scope>NUCLEOTIDE SEQUENCE</scope>
    <source>
        <strain evidence="3">JCM 4633</strain>
    </source>
</reference>
<keyword evidence="2" id="KW-0732">Signal</keyword>
<evidence type="ECO:0008006" key="5">
    <source>
        <dbReference type="Google" id="ProtNLM"/>
    </source>
</evidence>
<evidence type="ECO:0000313" key="4">
    <source>
        <dbReference type="Proteomes" id="UP000646244"/>
    </source>
</evidence>
<accession>A0A918WQR7</accession>
<proteinExistence type="predicted"/>
<reference evidence="3" key="1">
    <citation type="journal article" date="2014" name="Int. J. Syst. Evol. Microbiol.">
        <title>Complete genome sequence of Corynebacterium casei LMG S-19264T (=DSM 44701T), isolated from a smear-ripened cheese.</title>
        <authorList>
            <consortium name="US DOE Joint Genome Institute (JGI-PGF)"/>
            <person name="Walter F."/>
            <person name="Albersmeier A."/>
            <person name="Kalinowski J."/>
            <person name="Ruckert C."/>
        </authorList>
    </citation>
    <scope>NUCLEOTIDE SEQUENCE</scope>
    <source>
        <strain evidence="3">JCM 4633</strain>
    </source>
</reference>
<comment type="caution">
    <text evidence="3">The sequence shown here is derived from an EMBL/GenBank/DDBJ whole genome shotgun (WGS) entry which is preliminary data.</text>
</comment>
<dbReference type="AlphaFoldDB" id="A0A918WQR7"/>
<dbReference type="Proteomes" id="UP000646244">
    <property type="component" value="Unassembled WGS sequence"/>
</dbReference>
<feature type="chain" id="PRO_5038832499" description="Lipoprotein" evidence="2">
    <location>
        <begin position="20"/>
        <end position="202"/>
    </location>
</feature>